<dbReference type="InterPro" id="IPR036249">
    <property type="entry name" value="Thioredoxin-like_sf"/>
</dbReference>
<organism evidence="2 3">
    <name type="scientific">Ramlibacter lithotrophicus</name>
    <dbReference type="NCBI Taxonomy" id="2606681"/>
    <lineage>
        <taxon>Bacteria</taxon>
        <taxon>Pseudomonadati</taxon>
        <taxon>Pseudomonadota</taxon>
        <taxon>Betaproteobacteria</taxon>
        <taxon>Burkholderiales</taxon>
        <taxon>Comamonadaceae</taxon>
        <taxon>Ramlibacter</taxon>
    </lineage>
</organism>
<dbReference type="RefSeq" id="WP_168106823.1">
    <property type="nucleotide sequence ID" value="NZ_VTOX01000002.1"/>
</dbReference>
<proteinExistence type="predicted"/>
<protein>
    <recommendedName>
        <fullName evidence="1">Thioredoxin-like fold domain-containing protein</fullName>
    </recommendedName>
</protein>
<dbReference type="Gene3D" id="3.40.30.10">
    <property type="entry name" value="Glutaredoxin"/>
    <property type="match status" value="1"/>
</dbReference>
<dbReference type="InterPro" id="IPR012336">
    <property type="entry name" value="Thioredoxin-like_fold"/>
</dbReference>
<sequence length="161" mass="17152">MARHAGLAMDGRRRRTLIVSLAAGGFGAASVRAAALPAPGSLASALALALRNGQPLLVLASTDGCAWCKLVRDNYLEPLRREQGLQAVQLDLGSRAGLVDFAGAASTHEELLRRWRVQVAPTLLFFGRDGREVAARLVGMAPDFYGAYLDQRLAAARRSLA</sequence>
<evidence type="ECO:0000313" key="3">
    <source>
        <dbReference type="Proteomes" id="UP000521868"/>
    </source>
</evidence>
<dbReference type="AlphaFoldDB" id="A0A7X6DEL9"/>
<comment type="caution">
    <text evidence="2">The sequence shown here is derived from an EMBL/GenBank/DDBJ whole genome shotgun (WGS) entry which is preliminary data.</text>
</comment>
<feature type="domain" description="Thioredoxin-like fold" evidence="1">
    <location>
        <begin position="51"/>
        <end position="142"/>
    </location>
</feature>
<evidence type="ECO:0000313" key="2">
    <source>
        <dbReference type="EMBL" id="NKE65731.1"/>
    </source>
</evidence>
<dbReference type="EMBL" id="VTOX01000002">
    <property type="protein sequence ID" value="NKE65731.1"/>
    <property type="molecule type" value="Genomic_DNA"/>
</dbReference>
<gene>
    <name evidence="2" type="ORF">RAMLITH_07835</name>
</gene>
<reference evidence="2 3" key="1">
    <citation type="journal article" date="2020" name="Nature">
        <title>Bacterial chemolithoautotrophy via manganese oxidation.</title>
        <authorList>
            <person name="Yu H."/>
            <person name="Leadbetter J.R."/>
        </authorList>
    </citation>
    <scope>NUCLEOTIDE SEQUENCE [LARGE SCALE GENOMIC DNA]</scope>
    <source>
        <strain evidence="2 3">RBP-1</strain>
    </source>
</reference>
<dbReference type="Pfam" id="PF13098">
    <property type="entry name" value="Thioredoxin_2"/>
    <property type="match status" value="1"/>
</dbReference>
<name>A0A7X6DEL9_9BURK</name>
<evidence type="ECO:0000259" key="1">
    <source>
        <dbReference type="Pfam" id="PF13098"/>
    </source>
</evidence>
<dbReference type="SUPFAM" id="SSF52833">
    <property type="entry name" value="Thioredoxin-like"/>
    <property type="match status" value="1"/>
</dbReference>
<dbReference type="Proteomes" id="UP000521868">
    <property type="component" value="Unassembled WGS sequence"/>
</dbReference>
<accession>A0A7X6DEL9</accession>
<keyword evidence="3" id="KW-1185">Reference proteome</keyword>